<feature type="transmembrane region" description="Helical" evidence="2">
    <location>
        <begin position="109"/>
        <end position="133"/>
    </location>
</feature>
<dbReference type="PANTHER" id="PTHR31272">
    <property type="entry name" value="CYTOCHROME C-TYPE BIOGENESIS PROTEIN HI_1454-RELATED"/>
    <property type="match status" value="1"/>
</dbReference>
<organism evidence="3">
    <name type="scientific">Inkyuleea mariana</name>
    <dbReference type="NCBI Taxonomy" id="123988"/>
    <lineage>
        <taxon>Eukaryota</taxon>
        <taxon>Rhodophyta</taxon>
        <taxon>Florideophyceae</taxon>
        <taxon>Rhodymeniophycidae</taxon>
        <taxon>Ceramiales</taxon>
        <taxon>Ceramiaceae</taxon>
        <taxon>Inkyuleea</taxon>
    </lineage>
</organism>
<keyword evidence="1" id="KW-0201">Cytochrome c-type biogenesis</keyword>
<proteinExistence type="predicted"/>
<geneLocation type="plastid" evidence="3"/>
<evidence type="ECO:0000313" key="3">
    <source>
        <dbReference type="EMBL" id="QCI09039.1"/>
    </source>
</evidence>
<keyword evidence="2" id="KW-0812">Transmembrane</keyword>
<feature type="transmembrane region" description="Helical" evidence="2">
    <location>
        <begin position="153"/>
        <end position="177"/>
    </location>
</feature>
<feature type="transmembrane region" description="Helical" evidence="2">
    <location>
        <begin position="32"/>
        <end position="65"/>
    </location>
</feature>
<gene>
    <name evidence="3" type="primary">dsbD</name>
</gene>
<evidence type="ECO:0000256" key="1">
    <source>
        <dbReference type="ARBA" id="ARBA00022748"/>
    </source>
</evidence>
<dbReference type="InterPro" id="IPR051790">
    <property type="entry name" value="Cytochrome_c-biogenesis_DsbD"/>
</dbReference>
<name>A0A4D6WZH8_9FLOR</name>
<sequence>MISIVSCYTIVEMKLFYFQQQISYLLSLQINIFTPLVFILLFSAGILTSVNPCFISIIPLSLSYISSTNTANFDKNFFISGLINSFVILILITNFISSKYVLFKIAIPILSSLLMILVALNLLQILNFTYFFIHLNNTNIKLIFKGPRFKSYIIGSIIGFSVLPCSTTIMIIISFWLSHSIYIIYGLIYLLIYILGCIIPIFILLNLRLLNLNLDFISQLWNIIISISGSIILGLGLFSLLEKIFI</sequence>
<accession>A0A4D6WZH8</accession>
<dbReference type="GO" id="GO:0017004">
    <property type="term" value="P:cytochrome complex assembly"/>
    <property type="evidence" value="ECO:0007669"/>
    <property type="project" value="UniProtKB-KW"/>
</dbReference>
<dbReference type="AlphaFoldDB" id="A0A4D6WZH8"/>
<evidence type="ECO:0000256" key="2">
    <source>
        <dbReference type="SAM" id="Phobius"/>
    </source>
</evidence>
<reference evidence="3" key="2">
    <citation type="submission" date="2019-04" db="EMBL/GenBank/DDBJ databases">
        <authorList>
            <person name="Pasella M."/>
        </authorList>
    </citation>
    <scope>NUCLEOTIDE SEQUENCE</scope>
    <source>
        <strain evidence="3">PD1141</strain>
    </source>
</reference>
<feature type="transmembrane region" description="Helical" evidence="2">
    <location>
        <begin position="219"/>
        <end position="241"/>
    </location>
</feature>
<reference evidence="3" key="1">
    <citation type="journal article" date="2019" name="Mol. Phylogenet. Evol.">
        <title>Morphological evolution and classification of the red algal order Ceramiales inferred using plastid phylogenomics.</title>
        <authorList>
            <person name="Diaz-Tapia P."/>
            <person name="Pasella M.M."/>
            <person name="Verbruggen H."/>
            <person name="Maggs C.A."/>
        </authorList>
    </citation>
    <scope>NUCLEOTIDE SEQUENCE</scope>
    <source>
        <strain evidence="3">PD1141</strain>
    </source>
</reference>
<feature type="transmembrane region" description="Helical" evidence="2">
    <location>
        <begin position="183"/>
        <end position="207"/>
    </location>
</feature>
<keyword evidence="2" id="KW-0472">Membrane</keyword>
<dbReference type="EMBL" id="MK814743">
    <property type="protein sequence ID" value="QCI09039.1"/>
    <property type="molecule type" value="Genomic_DNA"/>
</dbReference>
<feature type="transmembrane region" description="Helical" evidence="2">
    <location>
        <begin position="77"/>
        <end position="97"/>
    </location>
</feature>
<keyword evidence="2" id="KW-1133">Transmembrane helix</keyword>
<dbReference type="PANTHER" id="PTHR31272:SF6">
    <property type="entry name" value="CYTOCHROME C-TYPE BIOGENESIS CCDA-LIKE CHLOROPLASTIC PROTEIN"/>
    <property type="match status" value="1"/>
</dbReference>
<protein>
    <submittedName>
        <fullName evidence="3">Thiol:disulfide interchange protein</fullName>
    </submittedName>
</protein>
<keyword evidence="3" id="KW-0934">Plastid</keyword>